<dbReference type="PANTHER" id="PTHR24391">
    <property type="entry name" value="HISTONE H4 TRANSCRIPTION FACTOR-RELATED"/>
    <property type="match status" value="1"/>
</dbReference>
<dbReference type="SUPFAM" id="SSF57667">
    <property type="entry name" value="beta-beta-alpha zinc fingers"/>
    <property type="match status" value="3"/>
</dbReference>
<feature type="compositionally biased region" description="Polar residues" evidence="9">
    <location>
        <begin position="459"/>
        <end position="474"/>
    </location>
</feature>
<dbReference type="Pfam" id="PF00096">
    <property type="entry name" value="zf-C2H2"/>
    <property type="match status" value="1"/>
</dbReference>
<protein>
    <submittedName>
        <fullName evidence="11">Histone h4 transcription factor</fullName>
    </submittedName>
</protein>
<dbReference type="PANTHER" id="PTHR24391:SF18">
    <property type="entry name" value="EG:115C2.6 PROTEIN"/>
    <property type="match status" value="1"/>
</dbReference>
<dbReference type="GO" id="GO:0045892">
    <property type="term" value="P:negative regulation of DNA-templated transcription"/>
    <property type="evidence" value="ECO:0007669"/>
    <property type="project" value="UniProtKB-ARBA"/>
</dbReference>
<dbReference type="InterPro" id="IPR051574">
    <property type="entry name" value="ZnF_E-box_Homeobox"/>
</dbReference>
<dbReference type="AlphaFoldDB" id="A0A131YUA7"/>
<evidence type="ECO:0000256" key="1">
    <source>
        <dbReference type="ARBA" id="ARBA00004123"/>
    </source>
</evidence>
<dbReference type="Gene3D" id="3.30.160.60">
    <property type="entry name" value="Classic Zinc Finger"/>
    <property type="match status" value="5"/>
</dbReference>
<keyword evidence="5" id="KW-0862">Zinc</keyword>
<feature type="domain" description="C2H2-type" evidence="10">
    <location>
        <begin position="119"/>
        <end position="148"/>
    </location>
</feature>
<dbReference type="GO" id="GO:0008270">
    <property type="term" value="F:zinc ion binding"/>
    <property type="evidence" value="ECO:0007669"/>
    <property type="project" value="UniProtKB-KW"/>
</dbReference>
<feature type="domain" description="C2H2-type" evidence="10">
    <location>
        <begin position="215"/>
        <end position="242"/>
    </location>
</feature>
<feature type="region of interest" description="Disordered" evidence="9">
    <location>
        <begin position="459"/>
        <end position="489"/>
    </location>
</feature>
<feature type="domain" description="C2H2-type" evidence="10">
    <location>
        <begin position="270"/>
        <end position="298"/>
    </location>
</feature>
<keyword evidence="6" id="KW-0238">DNA-binding</keyword>
<dbReference type="PROSITE" id="PS50157">
    <property type="entry name" value="ZINC_FINGER_C2H2_2"/>
    <property type="match status" value="6"/>
</dbReference>
<comment type="subcellular location">
    <subcellularLocation>
        <location evidence="1">Nucleus</location>
    </subcellularLocation>
</comment>
<dbReference type="EMBL" id="GEDV01005744">
    <property type="protein sequence ID" value="JAP82813.1"/>
    <property type="molecule type" value="Transcribed_RNA"/>
</dbReference>
<evidence type="ECO:0000313" key="11">
    <source>
        <dbReference type="EMBL" id="JAP82813.1"/>
    </source>
</evidence>
<sequence length="489" mass="56076">MIRKKTTTTVAFKKEKLLLRCEWDQCDYSCDDSPLLYQHVRKHLDDDLTFVETNQCPWTECAETLSSTSELRTHVFYHAFHSKIKCYGQNLLDRQNAPTMRCLMDKSSRNMIPDTPDKYRCQWTGCDDCFENPEAFYAHIDIHAEEACDGARSSTKAPCGWSSCDATFATVHKLKEHVRTHTQEKRLACPNCGGVFWSRTKLLDHFARQDERSSHNCIYCSRSFSSERLLRDHMRHHVNQYKCPLCDMTCPTPSAVKNHMQWRHTSLRPYACDQCDYAAKQQCDLRKHIQIMHSNKGYACPYAGCDFVERSSHFLRNHVRDEHLKCPKGIYMCHICQKQYSKGNSLSRHLVSQHRFKWPSGHMRFNYCCNKDNILTVQTVRYESLDLAEASAEIPEEMNTDTPSTLSEPQVLAAAVTNEVSEQPVKLVQIVQTNEDGSTVVQVAEVLAERPFELAQSIQAHTQSEFSEESSNGSDVPMQSAALSLGSQD</sequence>
<organism evidence="11">
    <name type="scientific">Rhipicephalus appendiculatus</name>
    <name type="common">Brown ear tick</name>
    <dbReference type="NCBI Taxonomy" id="34631"/>
    <lineage>
        <taxon>Eukaryota</taxon>
        <taxon>Metazoa</taxon>
        <taxon>Ecdysozoa</taxon>
        <taxon>Arthropoda</taxon>
        <taxon>Chelicerata</taxon>
        <taxon>Arachnida</taxon>
        <taxon>Acari</taxon>
        <taxon>Parasitiformes</taxon>
        <taxon>Ixodida</taxon>
        <taxon>Ixodoidea</taxon>
        <taxon>Ixodidae</taxon>
        <taxon>Rhipicephalinae</taxon>
        <taxon>Rhipicephalus</taxon>
        <taxon>Rhipicephalus</taxon>
    </lineage>
</organism>
<keyword evidence="4 8" id="KW-0863">Zinc-finger</keyword>
<evidence type="ECO:0000256" key="8">
    <source>
        <dbReference type="PROSITE-ProRule" id="PRU00042"/>
    </source>
</evidence>
<keyword evidence="2" id="KW-0479">Metal-binding</keyword>
<dbReference type="PROSITE" id="PS00028">
    <property type="entry name" value="ZINC_FINGER_C2H2_1"/>
    <property type="match status" value="7"/>
</dbReference>
<dbReference type="SMART" id="SM00355">
    <property type="entry name" value="ZnF_C2H2"/>
    <property type="match status" value="10"/>
</dbReference>
<evidence type="ECO:0000256" key="5">
    <source>
        <dbReference type="ARBA" id="ARBA00022833"/>
    </source>
</evidence>
<dbReference type="InterPro" id="IPR036236">
    <property type="entry name" value="Znf_C2H2_sf"/>
</dbReference>
<evidence type="ECO:0000259" key="10">
    <source>
        <dbReference type="PROSITE" id="PS50157"/>
    </source>
</evidence>
<evidence type="ECO:0000256" key="7">
    <source>
        <dbReference type="ARBA" id="ARBA00023242"/>
    </source>
</evidence>
<evidence type="ECO:0000256" key="6">
    <source>
        <dbReference type="ARBA" id="ARBA00023125"/>
    </source>
</evidence>
<evidence type="ECO:0000256" key="2">
    <source>
        <dbReference type="ARBA" id="ARBA00022723"/>
    </source>
</evidence>
<name>A0A131YUA7_RHIAP</name>
<feature type="domain" description="C2H2-type" evidence="10">
    <location>
        <begin position="331"/>
        <end position="359"/>
    </location>
</feature>
<proteinExistence type="predicted"/>
<evidence type="ECO:0000256" key="4">
    <source>
        <dbReference type="ARBA" id="ARBA00022771"/>
    </source>
</evidence>
<keyword evidence="7" id="KW-0539">Nucleus</keyword>
<evidence type="ECO:0000256" key="9">
    <source>
        <dbReference type="SAM" id="MobiDB-lite"/>
    </source>
</evidence>
<feature type="domain" description="C2H2-type" evidence="10">
    <location>
        <begin position="157"/>
        <end position="186"/>
    </location>
</feature>
<keyword evidence="3" id="KW-0677">Repeat</keyword>
<dbReference type="GO" id="GO:0000981">
    <property type="term" value="F:DNA-binding transcription factor activity, RNA polymerase II-specific"/>
    <property type="evidence" value="ECO:0007669"/>
    <property type="project" value="TreeGrafter"/>
</dbReference>
<accession>A0A131YUA7</accession>
<dbReference type="GO" id="GO:0005634">
    <property type="term" value="C:nucleus"/>
    <property type="evidence" value="ECO:0007669"/>
    <property type="project" value="UniProtKB-SubCell"/>
</dbReference>
<evidence type="ECO:0000256" key="3">
    <source>
        <dbReference type="ARBA" id="ARBA00022737"/>
    </source>
</evidence>
<reference evidence="11" key="1">
    <citation type="journal article" date="2016" name="Ticks Tick Borne Dis.">
        <title>De novo assembly and annotation of the salivary gland transcriptome of Rhipicephalus appendiculatus male and female ticks during blood feeding.</title>
        <authorList>
            <person name="de Castro M.H."/>
            <person name="de Klerk D."/>
            <person name="Pienaar R."/>
            <person name="Latif A.A."/>
            <person name="Rees D.J."/>
            <person name="Mans B.J."/>
        </authorList>
    </citation>
    <scope>NUCLEOTIDE SEQUENCE</scope>
    <source>
        <tissue evidence="11">Salivary glands</tissue>
    </source>
</reference>
<dbReference type="InterPro" id="IPR013087">
    <property type="entry name" value="Znf_C2H2_type"/>
</dbReference>
<feature type="domain" description="C2H2-type" evidence="10">
    <location>
        <begin position="241"/>
        <end position="269"/>
    </location>
</feature>
<dbReference type="GO" id="GO:0000978">
    <property type="term" value="F:RNA polymerase II cis-regulatory region sequence-specific DNA binding"/>
    <property type="evidence" value="ECO:0007669"/>
    <property type="project" value="TreeGrafter"/>
</dbReference>